<reference evidence="2" key="2">
    <citation type="submission" date="2023-03" db="EMBL/GenBank/DDBJ databases">
        <authorList>
            <person name="Inwood S.N."/>
            <person name="Skelly J.G."/>
            <person name="Guhlin J."/>
            <person name="Harrop T.W.R."/>
            <person name="Goldson S.G."/>
            <person name="Dearden P.K."/>
        </authorList>
    </citation>
    <scope>NUCLEOTIDE SEQUENCE</scope>
    <source>
        <strain evidence="2">Irish</strain>
        <tissue evidence="2">Whole body</tissue>
    </source>
</reference>
<sequence length="498" mass="57109">MEEIIFYIPIVSRHNLCCIICDVNPDEVADTAAKSFFHWQTLKCRLLVNLMQDSVIGSPMSGTDHSFYIITTKNFYQNSSLIDMFKRLNLMVSGPLEVTSEVYISCIKYTFEFVLAPKWNRVTRQLFIEGRNFLTNIDINPAIKMFLSLVTNSNTINEDDEIMVKLRPYNIKLFPLKLKDLGLSNSIVHDFMNNSTEIINVGQSNAIRVSVLPSMRKGRLITIYKRIPDSCPFKTWTELRRHWKNMYGYRLPETDEGILFYEIYFPIAGVRLGNYFVYPDICVREEIAQLPYKNDSMAIANKFMNNLVGIMPKMCLRELIFNKKSLKDTAMIVPRELVEIATIINETSTAKDSEKSGQLLVNNNDSKLDDCNRQLTTLMSPTTSLMGKRANVTNIGYDLNNLKKIKKIHESKPSMNHHLSLANRFHPKQLPKTCGIIHDTATMSVIKNPSNQKRINIFSPVIGTLNNQIPQKKCSTFRGIFSPLANQENVINHQQVKK</sequence>
<name>A0AA39FXQ1_9HYME</name>
<dbReference type="PANTHER" id="PTHR28495:SF1">
    <property type="entry name" value="GENE, 17266-RELATED"/>
    <property type="match status" value="1"/>
</dbReference>
<protein>
    <recommendedName>
        <fullName evidence="1">DUF4708 domain-containing protein</fullName>
    </recommendedName>
</protein>
<gene>
    <name evidence="2" type="ORF">PV328_001779</name>
</gene>
<dbReference type="InterPro" id="IPR031643">
    <property type="entry name" value="DUF4708"/>
</dbReference>
<evidence type="ECO:0000259" key="1">
    <source>
        <dbReference type="Pfam" id="PF15813"/>
    </source>
</evidence>
<evidence type="ECO:0000313" key="3">
    <source>
        <dbReference type="Proteomes" id="UP001168990"/>
    </source>
</evidence>
<organism evidence="2 3">
    <name type="scientific">Microctonus aethiopoides</name>
    <dbReference type="NCBI Taxonomy" id="144406"/>
    <lineage>
        <taxon>Eukaryota</taxon>
        <taxon>Metazoa</taxon>
        <taxon>Ecdysozoa</taxon>
        <taxon>Arthropoda</taxon>
        <taxon>Hexapoda</taxon>
        <taxon>Insecta</taxon>
        <taxon>Pterygota</taxon>
        <taxon>Neoptera</taxon>
        <taxon>Endopterygota</taxon>
        <taxon>Hymenoptera</taxon>
        <taxon>Apocrita</taxon>
        <taxon>Ichneumonoidea</taxon>
        <taxon>Braconidae</taxon>
        <taxon>Euphorinae</taxon>
        <taxon>Microctonus</taxon>
    </lineage>
</organism>
<reference evidence="2" key="1">
    <citation type="journal article" date="2023" name="bioRxiv">
        <title>Scaffold-level genome assemblies of two parasitoid biocontrol wasps reveal the parthenogenesis mechanism and an associated novel virus.</title>
        <authorList>
            <person name="Inwood S."/>
            <person name="Skelly J."/>
            <person name="Guhlin J."/>
            <person name="Harrop T."/>
            <person name="Goldson S."/>
            <person name="Dearden P."/>
        </authorList>
    </citation>
    <scope>NUCLEOTIDE SEQUENCE</scope>
    <source>
        <strain evidence="2">Irish</strain>
        <tissue evidence="2">Whole body</tissue>
    </source>
</reference>
<feature type="domain" description="DUF4708" evidence="1">
    <location>
        <begin position="5"/>
        <end position="288"/>
    </location>
</feature>
<keyword evidence="3" id="KW-1185">Reference proteome</keyword>
<dbReference type="Proteomes" id="UP001168990">
    <property type="component" value="Unassembled WGS sequence"/>
</dbReference>
<dbReference type="AlphaFoldDB" id="A0AA39FXQ1"/>
<accession>A0AA39FXQ1</accession>
<dbReference type="PANTHER" id="PTHR28495">
    <property type="entry name" value="HYPOTHETICAL PROTEIN LOC100359752"/>
    <property type="match status" value="1"/>
</dbReference>
<evidence type="ECO:0000313" key="2">
    <source>
        <dbReference type="EMBL" id="KAK0177765.1"/>
    </source>
</evidence>
<proteinExistence type="predicted"/>
<dbReference type="EMBL" id="JAQQBS010000001">
    <property type="protein sequence ID" value="KAK0177765.1"/>
    <property type="molecule type" value="Genomic_DNA"/>
</dbReference>
<dbReference type="Pfam" id="PF15813">
    <property type="entry name" value="DUF4708"/>
    <property type="match status" value="1"/>
</dbReference>
<comment type="caution">
    <text evidence="2">The sequence shown here is derived from an EMBL/GenBank/DDBJ whole genome shotgun (WGS) entry which is preliminary data.</text>
</comment>